<proteinExistence type="predicted"/>
<dbReference type="PANTHER" id="PTHR33204">
    <property type="entry name" value="TRANSCRIPTIONAL REGULATOR, MARR FAMILY"/>
    <property type="match status" value="1"/>
</dbReference>
<protein>
    <recommendedName>
        <fullName evidence="4">HTH hxlR-type domain-containing protein</fullName>
    </recommendedName>
</protein>
<keyword evidence="1" id="KW-0805">Transcription regulation</keyword>
<dbReference type="PROSITE" id="PS51118">
    <property type="entry name" value="HTH_HXLR"/>
    <property type="match status" value="2"/>
</dbReference>
<reference evidence="5 6" key="1">
    <citation type="submission" date="2015-12" db="EMBL/GenBank/DDBJ databases">
        <authorList>
            <person name="Shamseldin A."/>
            <person name="Moawad H."/>
            <person name="Abd El-Rahim W.M."/>
            <person name="Sadowsky M.J."/>
        </authorList>
    </citation>
    <scope>NUCLEOTIDE SEQUENCE [LARGE SCALE GENOMIC DNA]</scope>
    <source>
        <strain evidence="5 6">SM2</strain>
    </source>
</reference>
<dbReference type="KEGG" id="zal:AZF00_06050"/>
<feature type="domain" description="HTH hxlR-type" evidence="4">
    <location>
        <begin position="168"/>
        <end position="274"/>
    </location>
</feature>
<sequence length="316" mass="35222">MSSNHLVVNSAIAQGLDVIGDRWSLLILRDAFMGRRRFEEFRRYTGASKATLTRRLSALIEQGLMVKRSTSPSSTRQEYCLSAKGAGLFPVSLLAWRWEHEWLGDVSNSLPNELIHRCCQLPIAPQAVCGECEQAFSLDEIRLSAVAVQSIQHIEEIKSLSGQRRVRSPHISEHADLRLAGISDLIGDRWTLLILISAFFGAKRYEAFAKQLNIASNILSSRLNLLVDNAVLQRHSYQESPPRDEYKLTAKGLSLFPIVIAMRQWAVEWEADANAVAGLVHSGCDALLSIKVKCGGCGEIVGRQDIEYVPPRDNEK</sequence>
<dbReference type="AlphaFoldDB" id="A0A127M3T3"/>
<evidence type="ECO:0000256" key="1">
    <source>
        <dbReference type="ARBA" id="ARBA00023015"/>
    </source>
</evidence>
<dbReference type="InterPro" id="IPR036390">
    <property type="entry name" value="WH_DNA-bd_sf"/>
</dbReference>
<evidence type="ECO:0000256" key="2">
    <source>
        <dbReference type="ARBA" id="ARBA00023125"/>
    </source>
</evidence>
<dbReference type="GO" id="GO:0003677">
    <property type="term" value="F:DNA binding"/>
    <property type="evidence" value="ECO:0007669"/>
    <property type="project" value="UniProtKB-KW"/>
</dbReference>
<gene>
    <name evidence="5" type="ORF">AZF00_06050</name>
</gene>
<keyword evidence="3" id="KW-0804">Transcription</keyword>
<dbReference type="STRING" id="1470434.AZF00_06050"/>
<dbReference type="PANTHER" id="PTHR33204:SF18">
    <property type="entry name" value="TRANSCRIPTIONAL REGULATORY PROTEIN"/>
    <property type="match status" value="1"/>
</dbReference>
<evidence type="ECO:0000256" key="3">
    <source>
        <dbReference type="ARBA" id="ARBA00023163"/>
    </source>
</evidence>
<evidence type="ECO:0000313" key="5">
    <source>
        <dbReference type="EMBL" id="AMO67890.1"/>
    </source>
</evidence>
<dbReference type="EMBL" id="CP014544">
    <property type="protein sequence ID" value="AMO67890.1"/>
    <property type="molecule type" value="Genomic_DNA"/>
</dbReference>
<dbReference type="InterPro" id="IPR002577">
    <property type="entry name" value="HTH_HxlR"/>
</dbReference>
<dbReference type="Proteomes" id="UP000074119">
    <property type="component" value="Chromosome"/>
</dbReference>
<feature type="domain" description="HTH hxlR-type" evidence="4">
    <location>
        <begin position="10"/>
        <end position="107"/>
    </location>
</feature>
<dbReference type="Pfam" id="PF01638">
    <property type="entry name" value="HxlR"/>
    <property type="match status" value="2"/>
</dbReference>
<dbReference type="RefSeq" id="WP_008246985.1">
    <property type="nucleotide sequence ID" value="NZ_CP014544.1"/>
</dbReference>
<dbReference type="Gene3D" id="1.10.10.10">
    <property type="entry name" value="Winged helix-like DNA-binding domain superfamily/Winged helix DNA-binding domain"/>
    <property type="match status" value="2"/>
</dbReference>
<evidence type="ECO:0000259" key="4">
    <source>
        <dbReference type="PROSITE" id="PS51118"/>
    </source>
</evidence>
<evidence type="ECO:0000313" key="6">
    <source>
        <dbReference type="Proteomes" id="UP000074119"/>
    </source>
</evidence>
<organism evidence="5 6">
    <name type="scientific">Zhongshania aliphaticivorans</name>
    <dbReference type="NCBI Taxonomy" id="1470434"/>
    <lineage>
        <taxon>Bacteria</taxon>
        <taxon>Pseudomonadati</taxon>
        <taxon>Pseudomonadota</taxon>
        <taxon>Gammaproteobacteria</taxon>
        <taxon>Cellvibrionales</taxon>
        <taxon>Spongiibacteraceae</taxon>
        <taxon>Zhongshania</taxon>
    </lineage>
</organism>
<accession>A0A127M3T3</accession>
<name>A0A127M3T3_9GAMM</name>
<dbReference type="InterPro" id="IPR036388">
    <property type="entry name" value="WH-like_DNA-bd_sf"/>
</dbReference>
<dbReference type="SUPFAM" id="SSF46785">
    <property type="entry name" value="Winged helix' DNA-binding domain"/>
    <property type="match status" value="2"/>
</dbReference>
<keyword evidence="2" id="KW-0238">DNA-binding</keyword>